<reference evidence="3 4" key="1">
    <citation type="submission" date="2015-04" db="EMBL/GenBank/DDBJ databases">
        <title>Complete genome sequence of Schizopora paradoxa KUC8140, a cosmopolitan wood degrader in East Asia.</title>
        <authorList>
            <consortium name="DOE Joint Genome Institute"/>
            <person name="Min B."/>
            <person name="Park H."/>
            <person name="Jang Y."/>
            <person name="Kim J.-J."/>
            <person name="Kim K.H."/>
            <person name="Pangilinan J."/>
            <person name="Lipzen A."/>
            <person name="Riley R."/>
            <person name="Grigoriev I.V."/>
            <person name="Spatafora J.W."/>
            <person name="Choi I.-G."/>
        </authorList>
    </citation>
    <scope>NUCLEOTIDE SEQUENCE [LARGE SCALE GENOMIC DNA]</scope>
    <source>
        <strain evidence="3 4">KUC8140</strain>
    </source>
</reference>
<evidence type="ECO:0000313" key="4">
    <source>
        <dbReference type="Proteomes" id="UP000053477"/>
    </source>
</evidence>
<dbReference type="OrthoDB" id="9985637at2759"/>
<evidence type="ECO:0000259" key="2">
    <source>
        <dbReference type="Pfam" id="PF03259"/>
    </source>
</evidence>
<dbReference type="InParanoid" id="A0A0H2RM32"/>
<dbReference type="STRING" id="27342.A0A0H2RM32"/>
<accession>A0A0H2RM32</accession>
<dbReference type="Gene3D" id="3.30.450.30">
    <property type="entry name" value="Dynein light chain 2a, cytoplasmic"/>
    <property type="match status" value="1"/>
</dbReference>
<dbReference type="Proteomes" id="UP000053477">
    <property type="component" value="Unassembled WGS sequence"/>
</dbReference>
<dbReference type="Pfam" id="PF03259">
    <property type="entry name" value="Robl_LC7"/>
    <property type="match status" value="1"/>
</dbReference>
<dbReference type="EMBL" id="KQ085968">
    <property type="protein sequence ID" value="KLO12924.1"/>
    <property type="molecule type" value="Genomic_DNA"/>
</dbReference>
<protein>
    <recommendedName>
        <fullName evidence="2">Roadblock/LAMTOR2 domain-containing protein</fullName>
    </recommendedName>
</protein>
<evidence type="ECO:0000256" key="1">
    <source>
        <dbReference type="ARBA" id="ARBA00007191"/>
    </source>
</evidence>
<comment type="similarity">
    <text evidence="1">Belongs to the GAMAD family.</text>
</comment>
<keyword evidence="4" id="KW-1185">Reference proteome</keyword>
<dbReference type="PANTHER" id="PTHR10779">
    <property type="entry name" value="DYNEIN LIGHT CHAIN ROADBLOCK"/>
    <property type="match status" value="1"/>
</dbReference>
<gene>
    <name evidence="3" type="ORF">SCHPADRAFT_828752</name>
</gene>
<feature type="domain" description="Roadblock/LAMTOR2" evidence="2">
    <location>
        <begin position="46"/>
        <end position="102"/>
    </location>
</feature>
<name>A0A0H2RM32_9AGAM</name>
<evidence type="ECO:0000313" key="3">
    <source>
        <dbReference type="EMBL" id="KLO12924.1"/>
    </source>
</evidence>
<dbReference type="AlphaFoldDB" id="A0A0H2RM32"/>
<dbReference type="SUPFAM" id="SSF103196">
    <property type="entry name" value="Roadblock/LC7 domain"/>
    <property type="match status" value="1"/>
</dbReference>
<proteinExistence type="inferred from homology"/>
<sequence>MLFPELEEKFAGISSHATVLGYLVLSRSTPVTLIRNSGTIFEGERGRNYAASVAKMVDAVQGFLEDVREDGADKDEVKFMRIRSERHEIMITPHERYVLVVLHNPSSLNVA</sequence>
<dbReference type="InterPro" id="IPR004942">
    <property type="entry name" value="Roadblock/LAMTOR2_dom"/>
</dbReference>
<organism evidence="3 4">
    <name type="scientific">Schizopora paradoxa</name>
    <dbReference type="NCBI Taxonomy" id="27342"/>
    <lineage>
        <taxon>Eukaryota</taxon>
        <taxon>Fungi</taxon>
        <taxon>Dikarya</taxon>
        <taxon>Basidiomycota</taxon>
        <taxon>Agaricomycotina</taxon>
        <taxon>Agaricomycetes</taxon>
        <taxon>Hymenochaetales</taxon>
        <taxon>Schizoporaceae</taxon>
        <taxon>Schizopora</taxon>
    </lineage>
</organism>